<dbReference type="OrthoDB" id="2585681at2"/>
<dbReference type="Proteomes" id="UP000291485">
    <property type="component" value="Unassembled WGS sequence"/>
</dbReference>
<evidence type="ECO:0000259" key="4">
    <source>
        <dbReference type="PROSITE" id="PS01124"/>
    </source>
</evidence>
<protein>
    <submittedName>
        <fullName evidence="5">AraC family transcriptional regulator</fullName>
    </submittedName>
</protein>
<reference evidence="5 6" key="1">
    <citation type="submission" date="2019-02" db="EMBL/GenBank/DDBJ databases">
        <title>Pedobacter sp. RP-3-11 sp. nov., isolated from Arctic soil.</title>
        <authorList>
            <person name="Dahal R.H."/>
        </authorList>
    </citation>
    <scope>NUCLEOTIDE SEQUENCE [LARGE SCALE GENOMIC DNA]</scope>
    <source>
        <strain evidence="5 6">RP-3-11</strain>
    </source>
</reference>
<dbReference type="PANTHER" id="PTHR43280:SF32">
    <property type="entry name" value="TRANSCRIPTIONAL REGULATORY PROTEIN"/>
    <property type="match status" value="1"/>
</dbReference>
<sequence>MSIERLNIKKSDFETASYYDEATLSHRDEGNTFHIVEKGTIHVEIDFRRYEITAPAAVYMHSSQVHRILEFEDITVCSLAIKNENLNPEYLKLLEELTPAAPLKLTKETNLVVSDISFLCLNFFTQKDNKLSFYLLKDSCNTLVAFLISQFLNQHQLEANLSRFEIVAKAFKQLLEKNYCIIKRPSEYANQLNISTAYLNECIKNTTGFSVSQHIQDRIILEAKRLLYHTNKSVKEISFVLGYEDYPYFSRIFTKATGMSALSFRKKNHE</sequence>
<evidence type="ECO:0000313" key="5">
    <source>
        <dbReference type="EMBL" id="TCD00020.1"/>
    </source>
</evidence>
<dbReference type="PANTHER" id="PTHR43280">
    <property type="entry name" value="ARAC-FAMILY TRANSCRIPTIONAL REGULATOR"/>
    <property type="match status" value="1"/>
</dbReference>
<accession>A0A4R0NHD9</accession>
<evidence type="ECO:0000256" key="2">
    <source>
        <dbReference type="ARBA" id="ARBA00023125"/>
    </source>
</evidence>
<dbReference type="InterPro" id="IPR009057">
    <property type="entry name" value="Homeodomain-like_sf"/>
</dbReference>
<dbReference type="GO" id="GO:0043565">
    <property type="term" value="F:sequence-specific DNA binding"/>
    <property type="evidence" value="ECO:0007669"/>
    <property type="project" value="InterPro"/>
</dbReference>
<dbReference type="InterPro" id="IPR018060">
    <property type="entry name" value="HTH_AraC"/>
</dbReference>
<name>A0A4R0NHD9_9SPHI</name>
<dbReference type="Pfam" id="PF12833">
    <property type="entry name" value="HTH_18"/>
    <property type="match status" value="1"/>
</dbReference>
<keyword evidence="2" id="KW-0238">DNA-binding</keyword>
<keyword evidence="1" id="KW-0805">Transcription regulation</keyword>
<dbReference type="SUPFAM" id="SSF46689">
    <property type="entry name" value="Homeodomain-like"/>
    <property type="match status" value="1"/>
</dbReference>
<keyword evidence="6" id="KW-1185">Reference proteome</keyword>
<dbReference type="EMBL" id="SJSN01000027">
    <property type="protein sequence ID" value="TCD00020.1"/>
    <property type="molecule type" value="Genomic_DNA"/>
</dbReference>
<evidence type="ECO:0000313" key="6">
    <source>
        <dbReference type="Proteomes" id="UP000291485"/>
    </source>
</evidence>
<dbReference type="PROSITE" id="PS01124">
    <property type="entry name" value="HTH_ARAC_FAMILY_2"/>
    <property type="match status" value="1"/>
</dbReference>
<proteinExistence type="predicted"/>
<dbReference type="AlphaFoldDB" id="A0A4R0NHD9"/>
<feature type="domain" description="HTH araC/xylS-type" evidence="4">
    <location>
        <begin position="169"/>
        <end position="267"/>
    </location>
</feature>
<keyword evidence="3" id="KW-0804">Transcription</keyword>
<dbReference type="Gene3D" id="1.10.10.60">
    <property type="entry name" value="Homeodomain-like"/>
    <property type="match status" value="1"/>
</dbReference>
<evidence type="ECO:0000256" key="1">
    <source>
        <dbReference type="ARBA" id="ARBA00023015"/>
    </source>
</evidence>
<evidence type="ECO:0000256" key="3">
    <source>
        <dbReference type="ARBA" id="ARBA00023163"/>
    </source>
</evidence>
<dbReference type="SMART" id="SM00342">
    <property type="entry name" value="HTH_ARAC"/>
    <property type="match status" value="1"/>
</dbReference>
<dbReference type="GO" id="GO:0003700">
    <property type="term" value="F:DNA-binding transcription factor activity"/>
    <property type="evidence" value="ECO:0007669"/>
    <property type="project" value="InterPro"/>
</dbReference>
<comment type="caution">
    <text evidence="5">The sequence shown here is derived from an EMBL/GenBank/DDBJ whole genome shotgun (WGS) entry which is preliminary data.</text>
</comment>
<organism evidence="5 6">
    <name type="scientific">Pedobacter frigidisoli</name>
    <dbReference type="NCBI Taxonomy" id="2530455"/>
    <lineage>
        <taxon>Bacteria</taxon>
        <taxon>Pseudomonadati</taxon>
        <taxon>Bacteroidota</taxon>
        <taxon>Sphingobacteriia</taxon>
        <taxon>Sphingobacteriales</taxon>
        <taxon>Sphingobacteriaceae</taxon>
        <taxon>Pedobacter</taxon>
    </lineage>
</organism>
<gene>
    <name evidence="5" type="ORF">EZ449_21250</name>
</gene>